<dbReference type="OrthoDB" id="5880848at2"/>
<sequence>MNEVAQSLPELYDLFEYRLYTKQKCPQMWAFIMRLAKAYCRPSFFSR</sequence>
<dbReference type="EMBL" id="CP014038">
    <property type="protein sequence ID" value="AUW38272.1"/>
    <property type="molecule type" value="Genomic_DNA"/>
</dbReference>
<reference evidence="1" key="2">
    <citation type="submission" date="2018-01" db="EMBL/GenBank/DDBJ databases">
        <title>FDA dAtabase for Regulatory Grade micrObial Sequences (FDA-ARGOS): Supporting development and validation of Infectious Disease Dx tests.</title>
        <authorList>
            <person name="Hoffmann M."/>
            <person name="Allard M."/>
            <person name="Evans P."/>
            <person name="Brown E."/>
            <person name="Tallon L."/>
            <person name="Sadzewicz L."/>
            <person name="Sengamalay N."/>
            <person name="Ott S."/>
            <person name="Godinez A."/>
            <person name="Nagaraj S."/>
            <person name="Vyas G."/>
            <person name="Aluvathingal J."/>
            <person name="Nadendla S."/>
            <person name="Geyer C."/>
            <person name="Sichtig H."/>
        </authorList>
    </citation>
    <scope>NUCLEOTIDE SEQUENCE</scope>
    <source>
        <strain evidence="1">FDAARGOS_107</strain>
    </source>
</reference>
<dbReference type="AlphaFoldDB" id="A0A2S0S5Q8"/>
<dbReference type="Proteomes" id="UP000067422">
    <property type="component" value="Chromosome 1"/>
</dbReference>
<reference evidence="2 4" key="3">
    <citation type="submission" date="2018-08" db="EMBL/GenBank/DDBJ databases">
        <title>Vibrio harveyi strains pathogenic to white snook Centropomus viridis Lockington (1877) and potential probiotic bacteria.</title>
        <authorList>
            <person name="Soto-Rodriguez S."/>
            <person name="Gomez-Gil B."/>
            <person name="Lozano-Olvera R."/>
        </authorList>
    </citation>
    <scope>NUCLEOTIDE SEQUENCE [LARGE SCALE GENOMIC DNA]</scope>
    <source>
        <strain evidence="2 4">CAIM 1508</strain>
    </source>
</reference>
<evidence type="ECO:0000313" key="2">
    <source>
        <dbReference type="EMBL" id="RIW17584.1"/>
    </source>
</evidence>
<dbReference type="EMBL" id="QOUW02000009">
    <property type="protein sequence ID" value="RIW17584.1"/>
    <property type="molecule type" value="Genomic_DNA"/>
</dbReference>
<dbReference type="KEGG" id="vhr:AL538_28120"/>
<evidence type="ECO:0000313" key="3">
    <source>
        <dbReference type="Proteomes" id="UP000067422"/>
    </source>
</evidence>
<gene>
    <name evidence="1" type="ORF">AL538_28120</name>
    <name evidence="2" type="ORF">DS957_004455</name>
</gene>
<dbReference type="Proteomes" id="UP000253437">
    <property type="component" value="Unassembled WGS sequence"/>
</dbReference>
<keyword evidence="3" id="KW-1185">Reference proteome</keyword>
<protein>
    <submittedName>
        <fullName evidence="2">Uncharacterized protein</fullName>
    </submittedName>
</protein>
<evidence type="ECO:0000313" key="1">
    <source>
        <dbReference type="EMBL" id="AUW38272.1"/>
    </source>
</evidence>
<organism evidence="2 4">
    <name type="scientific">Vibrio harveyi</name>
    <name type="common">Beneckea harveyi</name>
    <dbReference type="NCBI Taxonomy" id="669"/>
    <lineage>
        <taxon>Bacteria</taxon>
        <taxon>Pseudomonadati</taxon>
        <taxon>Pseudomonadota</taxon>
        <taxon>Gammaproteobacteria</taxon>
        <taxon>Vibrionales</taxon>
        <taxon>Vibrionaceae</taxon>
        <taxon>Vibrio</taxon>
    </lineage>
</organism>
<evidence type="ECO:0000313" key="4">
    <source>
        <dbReference type="Proteomes" id="UP000253437"/>
    </source>
</evidence>
<name>A0A2S0S5Q8_VIBHA</name>
<reference evidence="3" key="1">
    <citation type="submission" date="2015-12" db="EMBL/GenBank/DDBJ databases">
        <title>FDA dAtabase for Regulatory Grade micrObial Sequences (FDA-ARGOS): Supporting development and validation of Infectious Disease Dx tests.</title>
        <authorList>
            <person name="Hoffmann M."/>
            <person name="Allard M."/>
            <person name="Evans P."/>
            <person name="Brown E."/>
            <person name="Tallon L.J."/>
            <person name="Sadzewicz L."/>
            <person name="Sengamalay N."/>
            <person name="Ott S."/>
            <person name="Godinez A."/>
            <person name="Nagaraj S."/>
            <person name="Vyas G."/>
            <person name="Aluvathingal J."/>
            <person name="Nadendla S."/>
            <person name="Geyer C."/>
            <person name="Sichtig H."/>
        </authorList>
    </citation>
    <scope>NUCLEOTIDE SEQUENCE [LARGE SCALE GENOMIC DNA]</scope>
    <source>
        <strain evidence="3">ATCC 43516</strain>
    </source>
</reference>
<accession>A0A2S0S5Q8</accession>
<proteinExistence type="predicted"/>